<evidence type="ECO:0000313" key="2">
    <source>
        <dbReference type="EMBL" id="KAH6877164.1"/>
    </source>
</evidence>
<reference evidence="2 3" key="1">
    <citation type="journal article" date="2021" name="Nat. Commun.">
        <title>Genetic determinants of endophytism in the Arabidopsis root mycobiome.</title>
        <authorList>
            <person name="Mesny F."/>
            <person name="Miyauchi S."/>
            <person name="Thiergart T."/>
            <person name="Pickel B."/>
            <person name="Atanasova L."/>
            <person name="Karlsson M."/>
            <person name="Huettel B."/>
            <person name="Barry K.W."/>
            <person name="Haridas S."/>
            <person name="Chen C."/>
            <person name="Bauer D."/>
            <person name="Andreopoulos W."/>
            <person name="Pangilinan J."/>
            <person name="LaButti K."/>
            <person name="Riley R."/>
            <person name="Lipzen A."/>
            <person name="Clum A."/>
            <person name="Drula E."/>
            <person name="Henrissat B."/>
            <person name="Kohler A."/>
            <person name="Grigoriev I.V."/>
            <person name="Martin F.M."/>
            <person name="Hacquard S."/>
        </authorList>
    </citation>
    <scope>NUCLEOTIDE SEQUENCE [LARGE SCALE GENOMIC DNA]</scope>
    <source>
        <strain evidence="2 3">MPI-CAGE-CH-0241</strain>
    </source>
</reference>
<dbReference type="InterPro" id="IPR014729">
    <property type="entry name" value="Rossmann-like_a/b/a_fold"/>
</dbReference>
<dbReference type="Gene3D" id="3.40.50.620">
    <property type="entry name" value="HUPs"/>
    <property type="match status" value="1"/>
</dbReference>
<comment type="caution">
    <text evidence="2">The sequence shown here is derived from an EMBL/GenBank/DDBJ whole genome shotgun (WGS) entry which is preliminary data.</text>
</comment>
<dbReference type="SUPFAM" id="SSF52374">
    <property type="entry name" value="Nucleotidylyl transferase"/>
    <property type="match status" value="1"/>
</dbReference>
<proteinExistence type="predicted"/>
<organism evidence="2 3">
    <name type="scientific">Thelonectria olida</name>
    <dbReference type="NCBI Taxonomy" id="1576542"/>
    <lineage>
        <taxon>Eukaryota</taxon>
        <taxon>Fungi</taxon>
        <taxon>Dikarya</taxon>
        <taxon>Ascomycota</taxon>
        <taxon>Pezizomycotina</taxon>
        <taxon>Sordariomycetes</taxon>
        <taxon>Hypocreomycetidae</taxon>
        <taxon>Hypocreales</taxon>
        <taxon>Nectriaceae</taxon>
        <taxon>Thelonectria</taxon>
    </lineage>
</organism>
<feature type="domain" description="Cytidyltransferase-like" evidence="1">
    <location>
        <begin position="216"/>
        <end position="402"/>
    </location>
</feature>
<accession>A0A9P8VVC4</accession>
<dbReference type="AlphaFoldDB" id="A0A9P8VVC4"/>
<dbReference type="GO" id="GO:0004140">
    <property type="term" value="F:dephospho-CoA kinase activity"/>
    <property type="evidence" value="ECO:0007669"/>
    <property type="project" value="TreeGrafter"/>
</dbReference>
<gene>
    <name evidence="2" type="ORF">B0T10DRAFT_194353</name>
</gene>
<dbReference type="Proteomes" id="UP000777438">
    <property type="component" value="Unassembled WGS sequence"/>
</dbReference>
<sequence>MAPTTNRTTSSSPPSLLLLPAPPRPSSHIALAAAFREPLTAVLSKLKTSANPSTLIVAATCPILEGLSPRRKSVRWTDAQSLLAGLYTLVSVICAQESIEVDIGAGPGSVDVRIVLVDHDPSRKYSTNFDGEYEANCTTVLDLAAFASKVYPWASVFYPSTEAGYALFKAYLDIASTKSSLNYQQLVAVDGGITMIAEDSNASAPNEAKLRGTVCLGGTFDHLHPGHKLLLHATVLLLDVPEKDSGKTCTLIVGISGDELLVNKKYAQQLQSWDERAQNVLSFLSTLLEYNTNAETPTTVSKPDELIATFRDGTVRVRCVNIHDPFGPTITEEDMDVIVVSAETRGGGKAINDNRTEKSWKPLEVYEIDVLDAREIVENQGAQDGTKIEDFSAKISSTTIRQQRAATSNDS</sequence>
<dbReference type="GO" id="GO:0015937">
    <property type="term" value="P:coenzyme A biosynthetic process"/>
    <property type="evidence" value="ECO:0007669"/>
    <property type="project" value="TreeGrafter"/>
</dbReference>
<dbReference type="Pfam" id="PF01467">
    <property type="entry name" value="CTP_transf_like"/>
    <property type="match status" value="1"/>
</dbReference>
<protein>
    <recommendedName>
        <fullName evidence="1">Cytidyltransferase-like domain-containing protein</fullName>
    </recommendedName>
</protein>
<evidence type="ECO:0000259" key="1">
    <source>
        <dbReference type="Pfam" id="PF01467"/>
    </source>
</evidence>
<keyword evidence="3" id="KW-1185">Reference proteome</keyword>
<dbReference type="PANTHER" id="PTHR10695">
    <property type="entry name" value="DEPHOSPHO-COA KINASE-RELATED"/>
    <property type="match status" value="1"/>
</dbReference>
<dbReference type="PANTHER" id="PTHR10695:SF46">
    <property type="entry name" value="BIFUNCTIONAL COENZYME A SYNTHASE-RELATED"/>
    <property type="match status" value="1"/>
</dbReference>
<dbReference type="OrthoDB" id="330671at2759"/>
<name>A0A9P8VVC4_9HYPO</name>
<dbReference type="InterPro" id="IPR004821">
    <property type="entry name" value="Cyt_trans-like"/>
</dbReference>
<dbReference type="EMBL" id="JAGPYM010000031">
    <property type="protein sequence ID" value="KAH6877164.1"/>
    <property type="molecule type" value="Genomic_DNA"/>
</dbReference>
<evidence type="ECO:0000313" key="3">
    <source>
        <dbReference type="Proteomes" id="UP000777438"/>
    </source>
</evidence>